<sequence>MISNNVKVVNNYVYVIYFCFKLLICFTISIEAIDYKLNYSVQNLQCNEKEFKLSLIFNSNFNGVIFGKDYFQDTNCKWYNNENKVEISVNTNMCGINKNGNEYELTLIMSPEKNIIVEGAKEILLKCLITEDFKNIPENDEIDEIIISLNSSQNTSSKLQFTPITPSTLTGNGYATKISLQILRQHNMKGSLAKDAKIGEPLTMNLHLEDTKLYNIILSDCYAHDGKGNDKAILKIIDSQGCGVPLARAVEENVTTQTINGNEKNIFINIYGFQFTSNNNVYFECKVKTCIQPCFVKQCENNTKNVFKEENNKNKFTNIVVKYVLEMKP</sequence>
<organism evidence="5">
    <name type="scientific">Strongyloides stercoralis</name>
    <name type="common">Threadworm</name>
    <dbReference type="NCBI Taxonomy" id="6248"/>
    <lineage>
        <taxon>Eukaryota</taxon>
        <taxon>Metazoa</taxon>
        <taxon>Ecdysozoa</taxon>
        <taxon>Nematoda</taxon>
        <taxon>Chromadorea</taxon>
        <taxon>Rhabditida</taxon>
        <taxon>Tylenchina</taxon>
        <taxon>Panagrolaimomorpha</taxon>
        <taxon>Strongyloidoidea</taxon>
        <taxon>Strongyloididae</taxon>
        <taxon>Strongyloides</taxon>
    </lineage>
</organism>
<dbReference type="InterPro" id="IPR001507">
    <property type="entry name" value="ZP_dom"/>
</dbReference>
<dbReference type="Pfam" id="PF00100">
    <property type="entry name" value="Zona_pellucida"/>
    <property type="match status" value="1"/>
</dbReference>
<dbReference type="Gene3D" id="2.60.40.4100">
    <property type="entry name" value="Zona pellucida, ZP-C domain"/>
    <property type="match status" value="1"/>
</dbReference>
<dbReference type="AlphaFoldDB" id="A0A0K0DXK7"/>
<evidence type="ECO:0000256" key="1">
    <source>
        <dbReference type="ARBA" id="ARBA00023157"/>
    </source>
</evidence>
<keyword evidence="2" id="KW-0472">Membrane</keyword>
<dbReference type="PANTHER" id="PTHR46560:SF13">
    <property type="entry name" value="ZP DOMAIN-CONTAINING PROTEIN"/>
    <property type="match status" value="1"/>
</dbReference>
<keyword evidence="2" id="KW-0812">Transmembrane</keyword>
<feature type="transmembrane region" description="Helical" evidence="2">
    <location>
        <begin position="12"/>
        <end position="33"/>
    </location>
</feature>
<dbReference type="InterPro" id="IPR042235">
    <property type="entry name" value="ZP-C_dom"/>
</dbReference>
<feature type="domain" description="ZP" evidence="3">
    <location>
        <begin position="45"/>
        <end position="306"/>
    </location>
</feature>
<evidence type="ECO:0000313" key="5">
    <source>
        <dbReference type="WBParaSite" id="SSTP_0000197300.1"/>
    </source>
</evidence>
<evidence type="ECO:0000313" key="4">
    <source>
        <dbReference type="Proteomes" id="UP000035681"/>
    </source>
</evidence>
<dbReference type="Proteomes" id="UP000035681">
    <property type="component" value="Unplaced"/>
</dbReference>
<keyword evidence="2" id="KW-1133">Transmembrane helix</keyword>
<dbReference type="PANTHER" id="PTHR46560">
    <property type="entry name" value="CYPHER, ISOFORM B"/>
    <property type="match status" value="1"/>
</dbReference>
<evidence type="ECO:0000313" key="6">
    <source>
        <dbReference type="WBParaSite" id="TCONS_00006367.p1"/>
    </source>
</evidence>
<reference evidence="5" key="1">
    <citation type="submission" date="2015-08" db="UniProtKB">
        <authorList>
            <consortium name="WormBaseParasite"/>
        </authorList>
    </citation>
    <scope>IDENTIFICATION</scope>
</reference>
<evidence type="ECO:0000259" key="3">
    <source>
        <dbReference type="PROSITE" id="PS51034"/>
    </source>
</evidence>
<dbReference type="SMART" id="SM00241">
    <property type="entry name" value="ZP"/>
    <property type="match status" value="1"/>
</dbReference>
<dbReference type="PROSITE" id="PS51034">
    <property type="entry name" value="ZP_2"/>
    <property type="match status" value="1"/>
</dbReference>
<evidence type="ECO:0000256" key="2">
    <source>
        <dbReference type="SAM" id="Phobius"/>
    </source>
</evidence>
<keyword evidence="4" id="KW-1185">Reference proteome</keyword>
<dbReference type="WBParaSite" id="TCONS_00006367.p1">
    <property type="protein sequence ID" value="TCONS_00006367.p1"/>
    <property type="gene ID" value="XLOC_004520"/>
</dbReference>
<dbReference type="STRING" id="6248.A0A0K0DXK7"/>
<proteinExistence type="predicted"/>
<dbReference type="WBParaSite" id="SSTP_0000197300.1">
    <property type="protein sequence ID" value="SSTP_0000197300.1"/>
    <property type="gene ID" value="SSTP_0000197300"/>
</dbReference>
<name>A0A0K0DXK7_STRER</name>
<dbReference type="InterPro" id="IPR055355">
    <property type="entry name" value="ZP-C"/>
</dbReference>
<protein>
    <submittedName>
        <fullName evidence="5 6">ZP domain-containing protein</fullName>
    </submittedName>
</protein>
<keyword evidence="1" id="KW-1015">Disulfide bond</keyword>
<accession>A0A0K0DXK7</accession>